<comment type="caution">
    <text evidence="2">The sequence shown here is derived from an EMBL/GenBank/DDBJ whole genome shotgun (WGS) entry which is preliminary data.</text>
</comment>
<dbReference type="InterPro" id="IPR017946">
    <property type="entry name" value="PLC-like_Pdiesterase_TIM-brl"/>
</dbReference>
<dbReference type="Proteomes" id="UP000187085">
    <property type="component" value="Unassembled WGS sequence"/>
</dbReference>
<dbReference type="Pfam" id="PF03009">
    <property type="entry name" value="GDPD"/>
    <property type="match status" value="1"/>
</dbReference>
<name>A0A1R1L7Y0_9MICC</name>
<sequence>MSIEPQHEPTAARPVVYAHRGASARWAEHTRAAYLQALEDGSDGVECDLRLTRDGHPVLWHDDDIDRTSDGTGRVADVTLAEMSRLDVSSWKGAAIPLRFGAPSEQLLTLDDLLDLLLEHGRPIGLAIELKHPIPQGRQLEKTVLGTLKRRGLDVRTCRLANITVSFMSFSAEAVNYLLATVNRDHVCQLIDDVSVHDLRTKELLGPVMRLIVSRYLRRLFSEANVVINKRRVGLVGPGLAYLRRHPRRVQRWRDAGAVLRVWTVDDVDDARYCIDRGVRELTTNRPAELLAWLRAAQPDPAVPGA</sequence>
<keyword evidence="3" id="KW-1185">Reference proteome</keyword>
<dbReference type="PROSITE" id="PS50007">
    <property type="entry name" value="PIPLC_X_DOMAIN"/>
    <property type="match status" value="1"/>
</dbReference>
<dbReference type="GO" id="GO:0008081">
    <property type="term" value="F:phosphoric diester hydrolase activity"/>
    <property type="evidence" value="ECO:0007669"/>
    <property type="project" value="InterPro"/>
</dbReference>
<dbReference type="OrthoDB" id="9758957at2"/>
<gene>
    <name evidence="2" type="ORF">BKD30_12190</name>
</gene>
<dbReference type="SUPFAM" id="SSF51695">
    <property type="entry name" value="PLC-like phosphodiesterases"/>
    <property type="match status" value="1"/>
</dbReference>
<evidence type="ECO:0000313" key="3">
    <source>
        <dbReference type="Proteomes" id="UP000187085"/>
    </source>
</evidence>
<dbReference type="EMBL" id="MRDE01000072">
    <property type="protein sequence ID" value="OMH23642.1"/>
    <property type="molecule type" value="Genomic_DNA"/>
</dbReference>
<reference evidence="2 3" key="1">
    <citation type="submission" date="2016-12" db="EMBL/GenBank/DDBJ databases">
        <title>Draft genome of Tersicoccus phoenicis 1P05MA.</title>
        <authorList>
            <person name="Nakajima Y."/>
            <person name="Yoshizawa S."/>
            <person name="Nakamura K."/>
            <person name="Ogura Y."/>
            <person name="Hayashi T."/>
            <person name="Kogure K."/>
        </authorList>
    </citation>
    <scope>NUCLEOTIDE SEQUENCE [LARGE SCALE GENOMIC DNA]</scope>
    <source>
        <strain evidence="2 3">1p05MA</strain>
    </source>
</reference>
<organism evidence="2 3">
    <name type="scientific">Tersicoccus phoenicis</name>
    <dbReference type="NCBI Taxonomy" id="554083"/>
    <lineage>
        <taxon>Bacteria</taxon>
        <taxon>Bacillati</taxon>
        <taxon>Actinomycetota</taxon>
        <taxon>Actinomycetes</taxon>
        <taxon>Micrococcales</taxon>
        <taxon>Micrococcaceae</taxon>
        <taxon>Tersicoccus</taxon>
    </lineage>
</organism>
<dbReference type="PANTHER" id="PTHR46211">
    <property type="entry name" value="GLYCEROPHOSPHORYL DIESTER PHOSPHODIESTERASE"/>
    <property type="match status" value="1"/>
</dbReference>
<dbReference type="PANTHER" id="PTHR46211:SF13">
    <property type="entry name" value="GLYCEROPHOSPHODIESTER PHOSPHODIESTERASE 1-RELATED"/>
    <property type="match status" value="1"/>
</dbReference>
<protein>
    <recommendedName>
        <fullName evidence="1">GP-PDE domain-containing protein</fullName>
    </recommendedName>
</protein>
<evidence type="ECO:0000313" key="2">
    <source>
        <dbReference type="EMBL" id="OMH23642.1"/>
    </source>
</evidence>
<evidence type="ECO:0000259" key="1">
    <source>
        <dbReference type="PROSITE" id="PS51704"/>
    </source>
</evidence>
<dbReference type="PROSITE" id="PS51704">
    <property type="entry name" value="GP_PDE"/>
    <property type="match status" value="1"/>
</dbReference>
<accession>A0A1R1L7Y0</accession>
<dbReference type="InterPro" id="IPR030395">
    <property type="entry name" value="GP_PDE_dom"/>
</dbReference>
<feature type="domain" description="GP-PDE" evidence="1">
    <location>
        <begin position="14"/>
        <end position="294"/>
    </location>
</feature>
<dbReference type="GO" id="GO:0006629">
    <property type="term" value="P:lipid metabolic process"/>
    <property type="evidence" value="ECO:0007669"/>
    <property type="project" value="InterPro"/>
</dbReference>
<proteinExistence type="predicted"/>
<dbReference type="Gene3D" id="3.20.20.190">
    <property type="entry name" value="Phosphatidylinositol (PI) phosphodiesterase"/>
    <property type="match status" value="1"/>
</dbReference>
<dbReference type="STRING" id="554083.BKD30_12190"/>
<dbReference type="AlphaFoldDB" id="A0A1R1L7Y0"/>